<evidence type="ECO:0008006" key="9">
    <source>
        <dbReference type="Google" id="ProtNLM"/>
    </source>
</evidence>
<reference evidence="7" key="1">
    <citation type="submission" date="2022-06" db="EMBL/GenBank/DDBJ databases">
        <title>Whole genome shotgun sequencing (WGS) of Rathayibacter sp. ZW T2_19, isolated from stored onions (Allium cepa).</title>
        <authorList>
            <person name="Stoll D.A."/>
            <person name="Huch M."/>
        </authorList>
    </citation>
    <scope>NUCLEOTIDE SEQUENCE</scope>
    <source>
        <strain evidence="7">ZW T2_19</strain>
    </source>
</reference>
<sequence>MALAPRTTALVLLAGAGVAGVATYALVLIVAATTGASAYSEFSVFWSMTVIVALGVFLPLEQETSRLVSTGRLSGPAPAVIGSMLRRGLVLALLAAVVSAALWAGLVGFSARSSVLFGGLVLSYAGYAVQFSVRGHLAGTGRRALYGAVVASEGVARILLALLVALLLPETAAFTGLVAVAAAASAVPALLALRGERGRRAPAARTPTGAEVRRGLSRLVLGTIVLQLLLNSPPLLAAAFSPGALAGAVLSTVTLARIPVFVYQSIQSMYLPVVAGAIREGDGPRARRAVATAVGAAAAVAVLVTATASLLGPWVMSVAFPAVAAPDAVGIGSIAAAVSLLLVALVASDGLAALGDHAALSAHWLIGAVAGALALLLPVDDVVRSVLPLAVGSVLAGALHLVRVAAITRRHRPQ</sequence>
<dbReference type="PANTHER" id="PTHR30250">
    <property type="entry name" value="PST FAMILY PREDICTED COLANIC ACID TRANSPORTER"/>
    <property type="match status" value="1"/>
</dbReference>
<dbReference type="Proteomes" id="UP001155240">
    <property type="component" value="Unassembled WGS sequence"/>
</dbReference>
<name>A0A9X2DWE2_9MICO</name>
<protein>
    <recommendedName>
        <fullName evidence="9">Membrane protein involved in the export of O-antigen and teichoic acid</fullName>
    </recommendedName>
</protein>
<evidence type="ECO:0000313" key="8">
    <source>
        <dbReference type="Proteomes" id="UP001155240"/>
    </source>
</evidence>
<keyword evidence="3 6" id="KW-0812">Transmembrane</keyword>
<dbReference type="EMBL" id="JAMRYM010000011">
    <property type="protein sequence ID" value="MCM6761768.1"/>
    <property type="molecule type" value="Genomic_DNA"/>
</dbReference>
<comment type="caution">
    <text evidence="7">The sequence shown here is derived from an EMBL/GenBank/DDBJ whole genome shotgun (WGS) entry which is preliminary data.</text>
</comment>
<dbReference type="GO" id="GO:0005886">
    <property type="term" value="C:plasma membrane"/>
    <property type="evidence" value="ECO:0007669"/>
    <property type="project" value="UniProtKB-SubCell"/>
</dbReference>
<proteinExistence type="predicted"/>
<evidence type="ECO:0000256" key="1">
    <source>
        <dbReference type="ARBA" id="ARBA00004651"/>
    </source>
</evidence>
<organism evidence="7 8">
    <name type="scientific">Rathayibacter rubneri</name>
    <dbReference type="NCBI Taxonomy" id="2950106"/>
    <lineage>
        <taxon>Bacteria</taxon>
        <taxon>Bacillati</taxon>
        <taxon>Actinomycetota</taxon>
        <taxon>Actinomycetes</taxon>
        <taxon>Micrococcales</taxon>
        <taxon>Microbacteriaceae</taxon>
        <taxon>Rathayibacter</taxon>
    </lineage>
</organism>
<evidence type="ECO:0000256" key="2">
    <source>
        <dbReference type="ARBA" id="ARBA00022475"/>
    </source>
</evidence>
<feature type="transmembrane region" description="Helical" evidence="6">
    <location>
        <begin position="43"/>
        <end position="60"/>
    </location>
</feature>
<keyword evidence="5 6" id="KW-0472">Membrane</keyword>
<dbReference type="RefSeq" id="WP_251944191.1">
    <property type="nucleotide sequence ID" value="NZ_JAMRYM010000011.1"/>
</dbReference>
<accession>A0A9X2DWE2</accession>
<feature type="transmembrane region" description="Helical" evidence="6">
    <location>
        <begin position="89"/>
        <end position="109"/>
    </location>
</feature>
<dbReference type="PANTHER" id="PTHR30250:SF11">
    <property type="entry name" value="O-ANTIGEN TRANSPORTER-RELATED"/>
    <property type="match status" value="1"/>
</dbReference>
<evidence type="ECO:0000313" key="7">
    <source>
        <dbReference type="EMBL" id="MCM6761768.1"/>
    </source>
</evidence>
<keyword evidence="4 6" id="KW-1133">Transmembrane helix</keyword>
<feature type="transmembrane region" description="Helical" evidence="6">
    <location>
        <begin position="115"/>
        <end position="133"/>
    </location>
</feature>
<dbReference type="InterPro" id="IPR050833">
    <property type="entry name" value="Poly_Biosynth_Transport"/>
</dbReference>
<feature type="transmembrane region" description="Helical" evidence="6">
    <location>
        <begin position="9"/>
        <end position="31"/>
    </location>
</feature>
<feature type="transmembrane region" description="Helical" evidence="6">
    <location>
        <begin position="328"/>
        <end position="347"/>
    </location>
</feature>
<feature type="transmembrane region" description="Helical" evidence="6">
    <location>
        <begin position="359"/>
        <end position="379"/>
    </location>
</feature>
<feature type="transmembrane region" description="Helical" evidence="6">
    <location>
        <begin position="174"/>
        <end position="193"/>
    </location>
</feature>
<keyword evidence="8" id="KW-1185">Reference proteome</keyword>
<evidence type="ECO:0000256" key="4">
    <source>
        <dbReference type="ARBA" id="ARBA00022989"/>
    </source>
</evidence>
<feature type="transmembrane region" description="Helical" evidence="6">
    <location>
        <begin position="385"/>
        <end position="406"/>
    </location>
</feature>
<feature type="transmembrane region" description="Helical" evidence="6">
    <location>
        <begin position="145"/>
        <end position="168"/>
    </location>
</feature>
<feature type="transmembrane region" description="Helical" evidence="6">
    <location>
        <begin position="219"/>
        <end position="240"/>
    </location>
</feature>
<comment type="subcellular location">
    <subcellularLocation>
        <location evidence="1">Cell membrane</location>
        <topology evidence="1">Multi-pass membrane protein</topology>
    </subcellularLocation>
</comment>
<feature type="transmembrane region" description="Helical" evidence="6">
    <location>
        <begin position="260"/>
        <end position="278"/>
    </location>
</feature>
<evidence type="ECO:0000256" key="6">
    <source>
        <dbReference type="SAM" id="Phobius"/>
    </source>
</evidence>
<evidence type="ECO:0000256" key="5">
    <source>
        <dbReference type="ARBA" id="ARBA00023136"/>
    </source>
</evidence>
<feature type="transmembrane region" description="Helical" evidence="6">
    <location>
        <begin position="290"/>
        <end position="316"/>
    </location>
</feature>
<gene>
    <name evidence="7" type="ORF">NB037_04980</name>
</gene>
<keyword evidence="2" id="KW-1003">Cell membrane</keyword>
<evidence type="ECO:0000256" key="3">
    <source>
        <dbReference type="ARBA" id="ARBA00022692"/>
    </source>
</evidence>
<dbReference type="AlphaFoldDB" id="A0A9X2DWE2"/>